<evidence type="ECO:0000313" key="2">
    <source>
        <dbReference type="EMBL" id="WVZ19749.1"/>
    </source>
</evidence>
<accession>A0AAQ3S546</accession>
<organism evidence="2 3">
    <name type="scientific">Vigna mungo</name>
    <name type="common">Black gram</name>
    <name type="synonym">Phaseolus mungo</name>
    <dbReference type="NCBI Taxonomy" id="3915"/>
    <lineage>
        <taxon>Eukaryota</taxon>
        <taxon>Viridiplantae</taxon>
        <taxon>Streptophyta</taxon>
        <taxon>Embryophyta</taxon>
        <taxon>Tracheophyta</taxon>
        <taxon>Spermatophyta</taxon>
        <taxon>Magnoliopsida</taxon>
        <taxon>eudicotyledons</taxon>
        <taxon>Gunneridae</taxon>
        <taxon>Pentapetalae</taxon>
        <taxon>rosids</taxon>
        <taxon>fabids</taxon>
        <taxon>Fabales</taxon>
        <taxon>Fabaceae</taxon>
        <taxon>Papilionoideae</taxon>
        <taxon>50 kb inversion clade</taxon>
        <taxon>NPAAA clade</taxon>
        <taxon>indigoferoid/millettioid clade</taxon>
        <taxon>Phaseoleae</taxon>
        <taxon>Vigna</taxon>
    </lineage>
</organism>
<proteinExistence type="predicted"/>
<feature type="region of interest" description="Disordered" evidence="1">
    <location>
        <begin position="1"/>
        <end position="45"/>
    </location>
</feature>
<feature type="region of interest" description="Disordered" evidence="1">
    <location>
        <begin position="74"/>
        <end position="123"/>
    </location>
</feature>
<evidence type="ECO:0000313" key="3">
    <source>
        <dbReference type="Proteomes" id="UP001374535"/>
    </source>
</evidence>
<protein>
    <submittedName>
        <fullName evidence="2">Uncharacterized protein</fullName>
    </submittedName>
</protein>
<dbReference type="Proteomes" id="UP001374535">
    <property type="component" value="Chromosome 2"/>
</dbReference>
<evidence type="ECO:0000256" key="1">
    <source>
        <dbReference type="SAM" id="MobiDB-lite"/>
    </source>
</evidence>
<sequence length="123" mass="13716">MWLVSMRERRTAGSTLATSPTKPRSAALGLGRAVRRRPSRPERPTAVAPALLMRETRVLLTLPTRTMETISMVSASVTRRPSRKTAGMLRRPSQVLISGPPPWTMTGRRPTQDRRTRSLITEA</sequence>
<feature type="compositionally biased region" description="Basic and acidic residues" evidence="1">
    <location>
        <begin position="1"/>
        <end position="11"/>
    </location>
</feature>
<reference evidence="2 3" key="1">
    <citation type="journal article" date="2023" name="Life. Sci Alliance">
        <title>Evolutionary insights into 3D genome organization and epigenetic landscape of Vigna mungo.</title>
        <authorList>
            <person name="Junaid A."/>
            <person name="Singh B."/>
            <person name="Bhatia S."/>
        </authorList>
    </citation>
    <scope>NUCLEOTIDE SEQUENCE [LARGE SCALE GENOMIC DNA]</scope>
    <source>
        <strain evidence="2">Urdbean</strain>
    </source>
</reference>
<keyword evidence="3" id="KW-1185">Reference proteome</keyword>
<dbReference type="EMBL" id="CP144699">
    <property type="protein sequence ID" value="WVZ19749.1"/>
    <property type="molecule type" value="Genomic_DNA"/>
</dbReference>
<gene>
    <name evidence="2" type="ORF">V8G54_007071</name>
</gene>
<name>A0AAQ3S546_VIGMU</name>
<dbReference type="AlphaFoldDB" id="A0AAQ3S546"/>
<feature type="compositionally biased region" description="Polar residues" evidence="1">
    <location>
        <begin position="12"/>
        <end position="22"/>
    </location>
</feature>